<sequence length="70" mass="7607">MLDILPSVRARGVLVPLLVRPNIEPDSFEIVAGRRRYLAAKSLADERGEGDALPCAVMEDGDDADALEAW</sequence>
<evidence type="ECO:0000313" key="2">
    <source>
        <dbReference type="EMBL" id="CCV05910.1"/>
    </source>
</evidence>
<dbReference type="InterPro" id="IPR036086">
    <property type="entry name" value="ParB/Sulfiredoxin_sf"/>
</dbReference>
<dbReference type="EMBL" id="CAUM01000081">
    <property type="protein sequence ID" value="CCV05910.1"/>
    <property type="molecule type" value="Genomic_DNA"/>
</dbReference>
<dbReference type="STRING" id="1297569.MESS2_1710017"/>
<organism evidence="2 3">
    <name type="scientific">Mesorhizobium metallidurans STM 2683</name>
    <dbReference type="NCBI Taxonomy" id="1297569"/>
    <lineage>
        <taxon>Bacteria</taxon>
        <taxon>Pseudomonadati</taxon>
        <taxon>Pseudomonadota</taxon>
        <taxon>Alphaproteobacteria</taxon>
        <taxon>Hyphomicrobiales</taxon>
        <taxon>Phyllobacteriaceae</taxon>
        <taxon>Mesorhizobium</taxon>
    </lineage>
</organism>
<reference evidence="2 3" key="1">
    <citation type="submission" date="2013-02" db="EMBL/GenBank/DDBJ databases">
        <authorList>
            <person name="Genoscope - CEA"/>
        </authorList>
    </citation>
    <scope>NUCLEOTIDE SEQUENCE [LARGE SCALE GENOMIC DNA]</scope>
    <source>
        <strain evidence="2 3">STM 2683</strain>
    </source>
</reference>
<dbReference type="InterPro" id="IPR003115">
    <property type="entry name" value="ParB_N"/>
</dbReference>
<name>M5EP38_9HYPH</name>
<proteinExistence type="predicted"/>
<dbReference type="Pfam" id="PF02195">
    <property type="entry name" value="ParB_N"/>
    <property type="match status" value="1"/>
</dbReference>
<feature type="domain" description="ParB-like N-terminal" evidence="1">
    <location>
        <begin position="5"/>
        <end position="46"/>
    </location>
</feature>
<dbReference type="SUPFAM" id="SSF110849">
    <property type="entry name" value="ParB/Sulfiredoxin"/>
    <property type="match status" value="1"/>
</dbReference>
<evidence type="ECO:0000313" key="3">
    <source>
        <dbReference type="Proteomes" id="UP000012062"/>
    </source>
</evidence>
<evidence type="ECO:0000259" key="1">
    <source>
        <dbReference type="Pfam" id="PF02195"/>
    </source>
</evidence>
<dbReference type="eggNOG" id="COG1475">
    <property type="taxonomic scope" value="Bacteria"/>
</dbReference>
<keyword evidence="3" id="KW-1185">Reference proteome</keyword>
<gene>
    <name evidence="2" type="ORF">MESS2_1710017</name>
</gene>
<dbReference type="Gene3D" id="3.90.1530.30">
    <property type="match status" value="1"/>
</dbReference>
<protein>
    <recommendedName>
        <fullName evidence="1">ParB-like N-terminal domain-containing protein</fullName>
    </recommendedName>
</protein>
<comment type="caution">
    <text evidence="2">The sequence shown here is derived from an EMBL/GenBank/DDBJ whole genome shotgun (WGS) entry which is preliminary data.</text>
</comment>
<dbReference type="AlphaFoldDB" id="M5EP38"/>
<dbReference type="Proteomes" id="UP000012062">
    <property type="component" value="Unassembled WGS sequence"/>
</dbReference>
<accession>M5EP38</accession>